<sequence length="115" mass="13162">MRKSFNSLQSVIRSAMHLNPLSGYLFVFKNKRADRIKCVFWDNSGYAMFYKVLQKGTFQFPDLEHVSSAGLEIEPATLHLILDGIDLSSVRHRQRYRLPHSLDQSNSFVSGAIQS</sequence>
<organism evidence="1 2">
    <name type="scientific">Candidatus Obscuribacter phosphatis</name>
    <dbReference type="NCBI Taxonomy" id="1906157"/>
    <lineage>
        <taxon>Bacteria</taxon>
        <taxon>Bacillati</taxon>
        <taxon>Candidatus Melainabacteria</taxon>
        <taxon>Candidatus Obscuribacterales</taxon>
        <taxon>Candidatus Obscuribacteraceae</taxon>
        <taxon>Candidatus Obscuribacter</taxon>
    </lineage>
</organism>
<dbReference type="AlphaFoldDB" id="A0A8J7PB50"/>
<name>A0A8J7PB50_9BACT</name>
<dbReference type="Pfam" id="PF05717">
    <property type="entry name" value="TnpB_IS66"/>
    <property type="match status" value="1"/>
</dbReference>
<evidence type="ECO:0000313" key="1">
    <source>
        <dbReference type="EMBL" id="MBN8661237.1"/>
    </source>
</evidence>
<dbReference type="PANTHER" id="PTHR36455:SF1">
    <property type="entry name" value="BLR8292 PROTEIN"/>
    <property type="match status" value="1"/>
</dbReference>
<comment type="caution">
    <text evidence="1">The sequence shown here is derived from an EMBL/GenBank/DDBJ whole genome shotgun (WGS) entry which is preliminary data.</text>
</comment>
<dbReference type="PANTHER" id="PTHR36455">
    <property type="match status" value="1"/>
</dbReference>
<proteinExistence type="predicted"/>
<dbReference type="NCBIfam" id="NF033819">
    <property type="entry name" value="IS66_TnpB"/>
    <property type="match status" value="1"/>
</dbReference>
<reference evidence="1" key="1">
    <citation type="submission" date="2021-02" db="EMBL/GenBank/DDBJ databases">
        <title>Genome-Resolved Metagenomics of a Microbial Community Performing Photosynthetic Biological Nutrient Removal.</title>
        <authorList>
            <person name="Mcdaniel E.A."/>
        </authorList>
    </citation>
    <scope>NUCLEOTIDE SEQUENCE</scope>
    <source>
        <strain evidence="1">UWPOB_OBS1</strain>
    </source>
</reference>
<accession>A0A8J7PB50</accession>
<dbReference type="EMBL" id="JAFLCK010000018">
    <property type="protein sequence ID" value="MBN8661237.1"/>
    <property type="molecule type" value="Genomic_DNA"/>
</dbReference>
<dbReference type="Proteomes" id="UP000664277">
    <property type="component" value="Unassembled WGS sequence"/>
</dbReference>
<protein>
    <submittedName>
        <fullName evidence="1">IS66 family insertion sequence element accessory protein TnpB</fullName>
    </submittedName>
</protein>
<evidence type="ECO:0000313" key="2">
    <source>
        <dbReference type="Proteomes" id="UP000664277"/>
    </source>
</evidence>
<dbReference type="InterPro" id="IPR008878">
    <property type="entry name" value="Transposase_IS66_Orf2"/>
</dbReference>
<gene>
    <name evidence="1" type="primary">tnpB</name>
    <name evidence="1" type="ORF">J0M35_12795</name>
</gene>